<dbReference type="SUPFAM" id="SSF50182">
    <property type="entry name" value="Sm-like ribonucleoproteins"/>
    <property type="match status" value="1"/>
</dbReference>
<proteinExistence type="predicted"/>
<feature type="compositionally biased region" description="Gly residues" evidence="3">
    <location>
        <begin position="360"/>
        <end position="383"/>
    </location>
</feature>
<evidence type="ECO:0000313" key="8">
    <source>
        <dbReference type="EMBL" id="EFC44354.1"/>
    </source>
</evidence>
<evidence type="ECO:0000313" key="9">
    <source>
        <dbReference type="Proteomes" id="UP000006671"/>
    </source>
</evidence>
<reference evidence="8 9" key="1">
    <citation type="journal article" date="2010" name="Cell">
        <title>The genome of Naegleria gruberi illuminates early eukaryotic versatility.</title>
        <authorList>
            <person name="Fritz-Laylin L.K."/>
            <person name="Prochnik S.E."/>
            <person name="Ginger M.L."/>
            <person name="Dacks J.B."/>
            <person name="Carpenter M.L."/>
            <person name="Field M.C."/>
            <person name="Kuo A."/>
            <person name="Paredez A."/>
            <person name="Chapman J."/>
            <person name="Pham J."/>
            <person name="Shu S."/>
            <person name="Neupane R."/>
            <person name="Cipriano M."/>
            <person name="Mancuso J."/>
            <person name="Tu H."/>
            <person name="Salamov A."/>
            <person name="Lindquist E."/>
            <person name="Shapiro H."/>
            <person name="Lucas S."/>
            <person name="Grigoriev I.V."/>
            <person name="Cande W.Z."/>
            <person name="Fulton C."/>
            <person name="Rokhsar D.S."/>
            <person name="Dawson S.C."/>
        </authorList>
    </citation>
    <scope>NUCLEOTIDE SEQUENCE [LARGE SCALE GENOMIC DNA]</scope>
    <source>
        <strain evidence="8 9">NEG-M</strain>
    </source>
</reference>
<feature type="compositionally biased region" description="Pro residues" evidence="3">
    <location>
        <begin position="96"/>
        <end position="106"/>
    </location>
</feature>
<feature type="short sequence motif" description="FFD box" evidence="1">
    <location>
        <begin position="311"/>
        <end position="327"/>
    </location>
</feature>
<dbReference type="InterPro" id="IPR025768">
    <property type="entry name" value="TFG_box"/>
</dbReference>
<feature type="short sequence motif" description="TFG box" evidence="2">
    <location>
        <begin position="334"/>
        <end position="354"/>
    </location>
</feature>
<dbReference type="InterPro" id="IPR047575">
    <property type="entry name" value="Sm"/>
</dbReference>
<evidence type="ECO:0000259" key="4">
    <source>
        <dbReference type="PROSITE" id="PS51512"/>
    </source>
</evidence>
<feature type="compositionally biased region" description="Low complexity" evidence="3">
    <location>
        <begin position="192"/>
        <end position="211"/>
    </location>
</feature>
<dbReference type="GO" id="GO:0034063">
    <property type="term" value="P:stress granule assembly"/>
    <property type="evidence" value="ECO:0007669"/>
    <property type="project" value="TreeGrafter"/>
</dbReference>
<accession>D2VFF0</accession>
<evidence type="ECO:0000256" key="3">
    <source>
        <dbReference type="SAM" id="MobiDB-lite"/>
    </source>
</evidence>
<dbReference type="InterPro" id="IPR019050">
    <property type="entry name" value="FDF_dom"/>
</dbReference>
<dbReference type="InterPro" id="IPR025761">
    <property type="entry name" value="FFD_box"/>
</dbReference>
<evidence type="ECO:0000259" key="5">
    <source>
        <dbReference type="PROSITE" id="PS51513"/>
    </source>
</evidence>
<feature type="compositionally biased region" description="Low complexity" evidence="3">
    <location>
        <begin position="384"/>
        <end position="393"/>
    </location>
</feature>
<dbReference type="Proteomes" id="UP000006671">
    <property type="component" value="Unassembled WGS sequence"/>
</dbReference>
<feature type="compositionally biased region" description="Basic and acidic residues" evidence="3">
    <location>
        <begin position="323"/>
        <end position="347"/>
    </location>
</feature>
<evidence type="ECO:0000256" key="1">
    <source>
        <dbReference type="PROSITE-ProRule" id="PRU00846"/>
    </source>
</evidence>
<dbReference type="AlphaFoldDB" id="D2VFF0"/>
<dbReference type="PANTHER" id="PTHR13586:SF0">
    <property type="entry name" value="TRAILER HITCH, ISOFORM H"/>
    <property type="match status" value="1"/>
</dbReference>
<dbReference type="OrthoDB" id="21539at2759"/>
<dbReference type="SMART" id="SM01271">
    <property type="entry name" value="LSM14"/>
    <property type="match status" value="1"/>
</dbReference>
<feature type="region of interest" description="Disordered" evidence="3">
    <location>
        <begin position="90"/>
        <end position="139"/>
    </location>
</feature>
<dbReference type="eggNOG" id="KOG1073">
    <property type="taxonomic scope" value="Eukaryota"/>
</dbReference>
<dbReference type="CDD" id="cd01736">
    <property type="entry name" value="LSm14_N"/>
    <property type="match status" value="1"/>
</dbReference>
<keyword evidence="9" id="KW-1185">Reference proteome</keyword>
<organism evidence="9">
    <name type="scientific">Naegleria gruberi</name>
    <name type="common">Amoeba</name>
    <dbReference type="NCBI Taxonomy" id="5762"/>
    <lineage>
        <taxon>Eukaryota</taxon>
        <taxon>Discoba</taxon>
        <taxon>Heterolobosea</taxon>
        <taxon>Tetramitia</taxon>
        <taxon>Eutetramitia</taxon>
        <taxon>Vahlkampfiidae</taxon>
        <taxon>Naegleria</taxon>
    </lineage>
</organism>
<dbReference type="OMA" id="WYPPPGH"/>
<dbReference type="EMBL" id="GG738868">
    <property type="protein sequence ID" value="EFC44354.1"/>
    <property type="molecule type" value="Genomic_DNA"/>
</dbReference>
<dbReference type="GO" id="GO:0033962">
    <property type="term" value="P:P-body assembly"/>
    <property type="evidence" value="ECO:0007669"/>
    <property type="project" value="TreeGrafter"/>
</dbReference>
<dbReference type="GO" id="GO:0000932">
    <property type="term" value="C:P-body"/>
    <property type="evidence" value="ECO:0007669"/>
    <property type="project" value="TreeGrafter"/>
</dbReference>
<dbReference type="PROSITE" id="PS51512">
    <property type="entry name" value="DFDF"/>
    <property type="match status" value="1"/>
</dbReference>
<name>D2VFF0_NAEGR</name>
<dbReference type="InParanoid" id="D2VFF0"/>
<dbReference type="GeneID" id="8853340"/>
<feature type="domain" description="TFG box profile" evidence="6">
    <location>
        <begin position="334"/>
        <end position="354"/>
    </location>
</feature>
<dbReference type="PROSITE" id="PS51536">
    <property type="entry name" value="TFG"/>
    <property type="match status" value="1"/>
</dbReference>
<dbReference type="GO" id="GO:0003729">
    <property type="term" value="F:mRNA binding"/>
    <property type="evidence" value="ECO:0007669"/>
    <property type="project" value="TreeGrafter"/>
</dbReference>
<feature type="domain" description="FFD box profile" evidence="5">
    <location>
        <begin position="311"/>
        <end position="327"/>
    </location>
</feature>
<evidence type="ECO:0000256" key="2">
    <source>
        <dbReference type="PROSITE-ProRule" id="PRU00869"/>
    </source>
</evidence>
<dbReference type="VEuPathDB" id="AmoebaDB:NAEGRDRAFT_79755"/>
<evidence type="ECO:0000259" key="6">
    <source>
        <dbReference type="PROSITE" id="PS51536"/>
    </source>
</evidence>
<dbReference type="STRING" id="5762.D2VFF0"/>
<feature type="region of interest" description="Disordered" evidence="3">
    <location>
        <begin position="1"/>
        <end position="23"/>
    </location>
</feature>
<dbReference type="Pfam" id="PF12701">
    <property type="entry name" value="LSM14"/>
    <property type="match status" value="1"/>
</dbReference>
<dbReference type="RefSeq" id="XP_002677098.1">
    <property type="nucleotide sequence ID" value="XM_002677052.1"/>
</dbReference>
<dbReference type="PROSITE" id="PS52002">
    <property type="entry name" value="SM"/>
    <property type="match status" value="1"/>
</dbReference>
<dbReference type="InterPro" id="IPR010920">
    <property type="entry name" value="LSM_dom_sf"/>
</dbReference>
<dbReference type="InterPro" id="IPR025762">
    <property type="entry name" value="DFDF"/>
</dbReference>
<feature type="domain" description="DFDF" evidence="4">
    <location>
        <begin position="274"/>
        <end position="310"/>
    </location>
</feature>
<sequence>MRPTNTGDKPNPPPQPQGTPYVGSKISLISKSDIRYEGILYNVDTVSSTVALRDVKMFGTEGRRQGDQIPPLDKIYPFIIFKGSDIKDLTVCEPPQQTPPVQPPRPQQGGETGSQPPSMGTFPPQPVNQPGGNMPGMMPPNPGMMPPNMPPYMNPYFNPYMPYGNPMGFNPGMMPPNAMVNMPPKNQPPVNQPTQQPSQPTTQQRPTTNGPVVGAKSTQVLEQPKVTPTIDTVQQQPQQVVEEVKPTPITPTTPVVSITTSTDKKPTTPTSATNGKKDKKFFDDEFDIQANLQKLDKSVIAKELEEKQIHKGYDRQIGFFDTISRESDEKKNRRTKQERQEQQRVDLETFGETVSNGNGMPSGRGRGRGGYRGGSRGSRGGRGASSRGGYSQR</sequence>
<dbReference type="InterPro" id="IPR025609">
    <property type="entry name" value="Lsm14-like_N"/>
</dbReference>
<dbReference type="SMART" id="SM01199">
    <property type="entry name" value="FDF"/>
    <property type="match status" value="1"/>
</dbReference>
<feature type="region of interest" description="Disordered" evidence="3">
    <location>
        <begin position="314"/>
        <end position="393"/>
    </location>
</feature>
<dbReference type="FunCoup" id="D2VFF0">
    <property type="interactions" value="195"/>
</dbReference>
<gene>
    <name evidence="8" type="ORF">NAEGRDRAFT_79755</name>
</gene>
<feature type="compositionally biased region" description="Low complexity" evidence="3">
    <location>
        <begin position="226"/>
        <end position="273"/>
    </location>
</feature>
<dbReference type="Gene3D" id="2.30.30.100">
    <property type="match status" value="1"/>
</dbReference>
<feature type="domain" description="Sm" evidence="7">
    <location>
        <begin position="13"/>
        <end position="95"/>
    </location>
</feature>
<feature type="region of interest" description="Disordered" evidence="3">
    <location>
        <begin position="178"/>
        <end position="278"/>
    </location>
</feature>
<protein>
    <submittedName>
        <fullName evidence="8">Predicted protein</fullName>
    </submittedName>
</protein>
<evidence type="ECO:0000259" key="7">
    <source>
        <dbReference type="PROSITE" id="PS52002"/>
    </source>
</evidence>
<dbReference type="KEGG" id="ngr:NAEGRDRAFT_79755"/>
<dbReference type="PROSITE" id="PS51513">
    <property type="entry name" value="FFD"/>
    <property type="match status" value="1"/>
</dbReference>
<dbReference type="PANTHER" id="PTHR13586">
    <property type="entry name" value="SCD6 PROTEIN-RELATED"/>
    <property type="match status" value="1"/>
</dbReference>